<gene>
    <name evidence="2" type="ORF">KWG56_06405</name>
</gene>
<feature type="domain" description="Hemerythrin-like" evidence="1">
    <location>
        <begin position="9"/>
        <end position="139"/>
    </location>
</feature>
<evidence type="ECO:0000259" key="1">
    <source>
        <dbReference type="Pfam" id="PF01814"/>
    </source>
</evidence>
<organism evidence="2 3">
    <name type="scientific">Brevundimonas nasdae</name>
    <dbReference type="NCBI Taxonomy" id="172043"/>
    <lineage>
        <taxon>Bacteria</taxon>
        <taxon>Pseudomonadati</taxon>
        <taxon>Pseudomonadota</taxon>
        <taxon>Alphaproteobacteria</taxon>
        <taxon>Caulobacterales</taxon>
        <taxon>Caulobacteraceae</taxon>
        <taxon>Brevundimonas</taxon>
    </lineage>
</organism>
<protein>
    <submittedName>
        <fullName evidence="2">Hemerythrin domain-containing protein</fullName>
    </submittedName>
</protein>
<sequence>MYGAPPMDLRRLHQDHRAIIRIASDLIGVSREVRSRDDAEDARFLIEQLDRVLCLHLELEDIELYPALMGCDDARVVEITKDCAEDMGGLAEAWCDYQRQWPVEMICRNADRFAVVSRVLMEAVAQRVDREERELYPLAECLETRAA</sequence>
<evidence type="ECO:0000313" key="2">
    <source>
        <dbReference type="EMBL" id="QYC11594.1"/>
    </source>
</evidence>
<dbReference type="InterPro" id="IPR012312">
    <property type="entry name" value="Hemerythrin-like"/>
</dbReference>
<proteinExistence type="predicted"/>
<name>A0ABX8TQ40_9CAUL</name>
<keyword evidence="3" id="KW-1185">Reference proteome</keyword>
<accession>A0ABX8TQ40</accession>
<dbReference type="EMBL" id="CP080034">
    <property type="protein sequence ID" value="QYC11594.1"/>
    <property type="molecule type" value="Genomic_DNA"/>
</dbReference>
<dbReference type="Pfam" id="PF01814">
    <property type="entry name" value="Hemerythrin"/>
    <property type="match status" value="1"/>
</dbReference>
<dbReference type="Proteomes" id="UP000824334">
    <property type="component" value="Chromosome"/>
</dbReference>
<reference evidence="2 3" key="1">
    <citation type="submission" date="2021-07" db="EMBL/GenBank/DDBJ databases">
        <title>Isolation and characterization of bacteria from a gold mining with a capacity of golden bioaccumulation.</title>
        <authorList>
            <person name="Yang X.J."/>
        </authorList>
    </citation>
    <scope>NUCLEOTIDE SEQUENCE [LARGE SCALE GENOMIC DNA]</scope>
    <source>
        <strain evidence="2 3">Au29</strain>
    </source>
</reference>
<evidence type="ECO:0000313" key="3">
    <source>
        <dbReference type="Proteomes" id="UP000824334"/>
    </source>
</evidence>
<dbReference type="RefSeq" id="WP_219354151.1">
    <property type="nucleotide sequence ID" value="NZ_CP080034.1"/>
</dbReference>
<dbReference type="GeneID" id="94374887"/>